<dbReference type="GO" id="GO:0030170">
    <property type="term" value="F:pyridoxal phosphate binding"/>
    <property type="evidence" value="ECO:0007669"/>
    <property type="project" value="InterPro"/>
</dbReference>
<evidence type="ECO:0000259" key="13">
    <source>
        <dbReference type="PROSITE" id="PS51672"/>
    </source>
</evidence>
<evidence type="ECO:0000313" key="15">
    <source>
        <dbReference type="Proteomes" id="UP001151516"/>
    </source>
</evidence>
<dbReference type="Pfam" id="PF00585">
    <property type="entry name" value="Thr_dehydrat_C"/>
    <property type="match status" value="2"/>
</dbReference>
<dbReference type="InterPro" id="IPR001721">
    <property type="entry name" value="TD_ACT-like"/>
</dbReference>
<evidence type="ECO:0000313" key="14">
    <source>
        <dbReference type="EMBL" id="KAJ2685998.1"/>
    </source>
</evidence>
<dbReference type="PANTHER" id="PTHR48078:SF11">
    <property type="entry name" value="THREONINE DEHYDRATASE, MITOCHONDRIAL"/>
    <property type="match status" value="1"/>
</dbReference>
<evidence type="ECO:0000256" key="8">
    <source>
        <dbReference type="ARBA" id="ARBA00022737"/>
    </source>
</evidence>
<evidence type="ECO:0000256" key="11">
    <source>
        <dbReference type="ARBA" id="ARBA00023304"/>
    </source>
</evidence>
<dbReference type="EMBL" id="JANBTX010000126">
    <property type="protein sequence ID" value="KAJ2685998.1"/>
    <property type="molecule type" value="Genomic_DNA"/>
</dbReference>
<evidence type="ECO:0000256" key="12">
    <source>
        <dbReference type="RuleBase" id="RU362012"/>
    </source>
</evidence>
<dbReference type="EC" id="4.3.1.19" evidence="12"/>
<keyword evidence="15" id="KW-1185">Reference proteome</keyword>
<dbReference type="SUPFAM" id="SSF55021">
    <property type="entry name" value="ACT-like"/>
    <property type="match status" value="2"/>
</dbReference>
<comment type="caution">
    <text evidence="14">The sequence shown here is derived from an EMBL/GenBank/DDBJ whole genome shotgun (WGS) entry which is preliminary data.</text>
</comment>
<evidence type="ECO:0000256" key="6">
    <source>
        <dbReference type="ARBA" id="ARBA00022605"/>
    </source>
</evidence>
<feature type="domain" description="ACT-like" evidence="13">
    <location>
        <begin position="393"/>
        <end position="465"/>
    </location>
</feature>
<name>A0A9W8GHN5_9FUNG</name>
<dbReference type="FunFam" id="3.40.50.1100:FF:000008">
    <property type="entry name" value="L-threonine dehydratase"/>
    <property type="match status" value="1"/>
</dbReference>
<organism evidence="14 15">
    <name type="scientific">Coemansia spiralis</name>
    <dbReference type="NCBI Taxonomy" id="417178"/>
    <lineage>
        <taxon>Eukaryota</taxon>
        <taxon>Fungi</taxon>
        <taxon>Fungi incertae sedis</taxon>
        <taxon>Zoopagomycota</taxon>
        <taxon>Kickxellomycotina</taxon>
        <taxon>Kickxellomycetes</taxon>
        <taxon>Kickxellales</taxon>
        <taxon>Kickxellaceae</taxon>
        <taxon>Coemansia</taxon>
    </lineage>
</organism>
<dbReference type="PROSITE" id="PS00165">
    <property type="entry name" value="DEHYDRATASE_SER_THR"/>
    <property type="match status" value="1"/>
</dbReference>
<dbReference type="GO" id="GO:0009097">
    <property type="term" value="P:isoleucine biosynthetic process"/>
    <property type="evidence" value="ECO:0007669"/>
    <property type="project" value="UniProtKB-UniRule"/>
</dbReference>
<keyword evidence="9 12" id="KW-0663">Pyridoxal phosphate</keyword>
<dbReference type="Gene3D" id="3.40.50.1100">
    <property type="match status" value="2"/>
</dbReference>
<dbReference type="InterPro" id="IPR050147">
    <property type="entry name" value="Ser/Thr_Dehydratase"/>
</dbReference>
<evidence type="ECO:0000256" key="1">
    <source>
        <dbReference type="ARBA" id="ARBA00001274"/>
    </source>
</evidence>
<proteinExistence type="inferred from homology"/>
<dbReference type="CDD" id="cd04907">
    <property type="entry name" value="ACT_ThrD-I_2"/>
    <property type="match status" value="1"/>
</dbReference>
<feature type="domain" description="ACT-like" evidence="13">
    <location>
        <begin position="487"/>
        <end position="568"/>
    </location>
</feature>
<comment type="subunit">
    <text evidence="5">Homotetramer.</text>
</comment>
<dbReference type="FunFam" id="3.40.1020.10:FF:000001">
    <property type="entry name" value="L-threonine dehydratase"/>
    <property type="match status" value="1"/>
</dbReference>
<dbReference type="NCBIfam" id="NF006674">
    <property type="entry name" value="PRK09224.1"/>
    <property type="match status" value="1"/>
</dbReference>
<keyword evidence="6 12" id="KW-0028">Amino-acid biosynthesis</keyword>
<dbReference type="OrthoDB" id="4418812at2759"/>
<keyword evidence="11 12" id="KW-0100">Branched-chain amino acid biosynthesis</keyword>
<dbReference type="InterPro" id="IPR001926">
    <property type="entry name" value="TrpB-like_PALP"/>
</dbReference>
<dbReference type="SUPFAM" id="SSF53686">
    <property type="entry name" value="Tryptophan synthase beta subunit-like PLP-dependent enzymes"/>
    <property type="match status" value="1"/>
</dbReference>
<comment type="cofactor">
    <cofactor evidence="2 12">
        <name>pyridoxal 5'-phosphate</name>
        <dbReference type="ChEBI" id="CHEBI:597326"/>
    </cofactor>
</comment>
<dbReference type="NCBIfam" id="TIGR01124">
    <property type="entry name" value="ilvA_2Cterm"/>
    <property type="match status" value="1"/>
</dbReference>
<evidence type="ECO:0000256" key="4">
    <source>
        <dbReference type="ARBA" id="ARBA00010869"/>
    </source>
</evidence>
<dbReference type="GO" id="GO:0004794">
    <property type="term" value="F:threonine deaminase activity"/>
    <property type="evidence" value="ECO:0007669"/>
    <property type="project" value="UniProtKB-UniRule"/>
</dbReference>
<gene>
    <name evidence="14" type="primary">ILV1</name>
    <name evidence="14" type="ORF">IWW39_003903</name>
</gene>
<protein>
    <recommendedName>
        <fullName evidence="12">Threonine dehydratase</fullName>
        <ecNumber evidence="12">4.3.1.19</ecNumber>
    </recommendedName>
    <alternativeName>
        <fullName evidence="12">Threonine deaminase</fullName>
    </alternativeName>
</protein>
<dbReference type="GO" id="GO:0006565">
    <property type="term" value="P:L-serine catabolic process"/>
    <property type="evidence" value="ECO:0007669"/>
    <property type="project" value="TreeGrafter"/>
</dbReference>
<sequence length="578" mass="62983">MTPTPTTASASGPTGMLASSLAVDAVPNSRTINENASMAMDLESGVNTPVSGLAGSSAAIGHPPHPDYLQMILNSYVYDVASETPLTHAVNLSNRCGNNVYLKREDLQPVFSFKIRGAYNKISHLTQEEKERGIIACSAGNHAQGVAMSAQHLGIKATIVMPVLTPAIKWQNVKRLGAEVVLHGAGFDEAKVECTRLEKLHGLTNIPPFDDPYVIAGQGTIAMELLRQKKSADIDVIFVAVGGGGLIAGIAAYVKRVWPAIKIVAVETVDSCAMAQSLKAGKRLVLPEVGLFADGTAVCQVGKECFRVAKDLIDDVVLVTNDEVCAAIKDVFEDTRSVLEPSGALATAGLKKYARVNGLSGKTLVAVTSGANMNFDRLRFVAERAAMGEQKEVLLSVVIPERAGSFLKLHDVIYPRSITEFTYRFGDPEKAHIFMSFEVKDRAREVPEIIQKLENLSMDATDLSDNELAKSHARYIVGGRSSVPNEYLIRFEFPERHGALKKFLSGLQFNWNISLFQYRNFGQDVAKVLVGVQVPSSDGDAELKEGEIPSSLQQFLNDLDYRYINETNNPVFQQFMRY</sequence>
<dbReference type="InterPro" id="IPR000634">
    <property type="entry name" value="Ser/Thr_deHydtase_PyrdxlP-BS"/>
</dbReference>
<dbReference type="Proteomes" id="UP001151516">
    <property type="component" value="Unassembled WGS sequence"/>
</dbReference>
<dbReference type="GO" id="GO:0006567">
    <property type="term" value="P:L-threonine catabolic process"/>
    <property type="evidence" value="ECO:0007669"/>
    <property type="project" value="TreeGrafter"/>
</dbReference>
<dbReference type="PROSITE" id="PS51672">
    <property type="entry name" value="ACT_LIKE"/>
    <property type="match status" value="2"/>
</dbReference>
<dbReference type="AlphaFoldDB" id="A0A9W8GHN5"/>
<evidence type="ECO:0000256" key="7">
    <source>
        <dbReference type="ARBA" id="ARBA00022624"/>
    </source>
</evidence>
<evidence type="ECO:0000256" key="10">
    <source>
        <dbReference type="ARBA" id="ARBA00023239"/>
    </source>
</evidence>
<dbReference type="InterPro" id="IPR036052">
    <property type="entry name" value="TrpB-like_PALP_sf"/>
</dbReference>
<reference evidence="14" key="1">
    <citation type="submission" date="2022-07" db="EMBL/GenBank/DDBJ databases">
        <title>Phylogenomic reconstructions and comparative analyses of Kickxellomycotina fungi.</title>
        <authorList>
            <person name="Reynolds N.K."/>
            <person name="Stajich J.E."/>
            <person name="Barry K."/>
            <person name="Grigoriev I.V."/>
            <person name="Crous P."/>
            <person name="Smith M.E."/>
        </authorList>
    </citation>
    <scope>NUCLEOTIDE SEQUENCE</scope>
    <source>
        <strain evidence="14">CBS 109367</strain>
    </source>
</reference>
<evidence type="ECO:0000256" key="5">
    <source>
        <dbReference type="ARBA" id="ARBA00011881"/>
    </source>
</evidence>
<dbReference type="Pfam" id="PF00291">
    <property type="entry name" value="PALP"/>
    <property type="match status" value="1"/>
</dbReference>
<evidence type="ECO:0000256" key="9">
    <source>
        <dbReference type="ARBA" id="ARBA00022898"/>
    </source>
</evidence>
<evidence type="ECO:0000256" key="3">
    <source>
        <dbReference type="ARBA" id="ARBA00004810"/>
    </source>
</evidence>
<dbReference type="CDD" id="cd04906">
    <property type="entry name" value="ACT_ThrD-I_1"/>
    <property type="match status" value="1"/>
</dbReference>
<dbReference type="CDD" id="cd01562">
    <property type="entry name" value="Thr-dehyd"/>
    <property type="match status" value="1"/>
</dbReference>
<comment type="pathway">
    <text evidence="3 12">Amino-acid biosynthesis; L-isoleucine biosynthesis; 2-oxobutanoate from L-threonine: step 1/1.</text>
</comment>
<dbReference type="PANTHER" id="PTHR48078">
    <property type="entry name" value="THREONINE DEHYDRATASE, MITOCHONDRIAL-RELATED"/>
    <property type="match status" value="1"/>
</dbReference>
<dbReference type="InterPro" id="IPR045865">
    <property type="entry name" value="ACT-like_dom_sf"/>
</dbReference>
<keyword evidence="7 12" id="KW-0412">Isoleucine biosynthesis</keyword>
<dbReference type="InterPro" id="IPR038110">
    <property type="entry name" value="TD_ACT-like_sf"/>
</dbReference>
<dbReference type="GO" id="GO:0003941">
    <property type="term" value="F:L-serine ammonia-lyase activity"/>
    <property type="evidence" value="ECO:0007669"/>
    <property type="project" value="TreeGrafter"/>
</dbReference>
<comment type="catalytic activity">
    <reaction evidence="1 12">
        <text>L-threonine = 2-oxobutanoate + NH4(+)</text>
        <dbReference type="Rhea" id="RHEA:22108"/>
        <dbReference type="ChEBI" id="CHEBI:16763"/>
        <dbReference type="ChEBI" id="CHEBI:28938"/>
        <dbReference type="ChEBI" id="CHEBI:57926"/>
        <dbReference type="EC" id="4.3.1.19"/>
    </reaction>
</comment>
<evidence type="ECO:0000256" key="2">
    <source>
        <dbReference type="ARBA" id="ARBA00001933"/>
    </source>
</evidence>
<keyword evidence="10 12" id="KW-0456">Lyase</keyword>
<accession>A0A9W8GHN5</accession>
<keyword evidence="8" id="KW-0677">Repeat</keyword>
<comment type="similarity">
    <text evidence="4 12">Belongs to the serine/threonine dehydratase family.</text>
</comment>
<dbReference type="Gene3D" id="3.40.1020.10">
    <property type="entry name" value="Biosynthetic Threonine Deaminase, Domain 3"/>
    <property type="match status" value="1"/>
</dbReference>
<dbReference type="InterPro" id="IPR005787">
    <property type="entry name" value="Thr_deHydtase_biosynth"/>
</dbReference>